<keyword evidence="3" id="KW-1185">Reference proteome</keyword>
<keyword evidence="1" id="KW-1133">Transmembrane helix</keyword>
<protein>
    <submittedName>
        <fullName evidence="2">Uncharacterized protein</fullName>
    </submittedName>
</protein>
<keyword evidence="1" id="KW-0812">Transmembrane</keyword>
<evidence type="ECO:0000313" key="3">
    <source>
        <dbReference type="Proteomes" id="UP001139521"/>
    </source>
</evidence>
<accession>A0A9X1ZVE0</accession>
<organism evidence="2 3">
    <name type="scientific">Zunongwangia pacifica</name>
    <dbReference type="NCBI Taxonomy" id="2911062"/>
    <lineage>
        <taxon>Bacteria</taxon>
        <taxon>Pseudomonadati</taxon>
        <taxon>Bacteroidota</taxon>
        <taxon>Flavobacteriia</taxon>
        <taxon>Flavobacteriales</taxon>
        <taxon>Flavobacteriaceae</taxon>
        <taxon>Zunongwangia</taxon>
    </lineage>
</organism>
<evidence type="ECO:0000313" key="2">
    <source>
        <dbReference type="EMBL" id="MCL6219148.1"/>
    </source>
</evidence>
<name>A0A9X1ZVE0_9FLAO</name>
<evidence type="ECO:0000256" key="1">
    <source>
        <dbReference type="SAM" id="Phobius"/>
    </source>
</evidence>
<dbReference type="EMBL" id="JAKHSK010000017">
    <property type="protein sequence ID" value="MCL6219148.1"/>
    <property type="molecule type" value="Genomic_DNA"/>
</dbReference>
<dbReference type="AlphaFoldDB" id="A0A9X1ZVE0"/>
<reference evidence="2" key="1">
    <citation type="submission" date="2022-01" db="EMBL/GenBank/DDBJ databases">
        <title>Genome sequencing of Zunongwangia sp. M21534 genome.</title>
        <authorList>
            <person name="Chen Y."/>
            <person name="Dong C."/>
            <person name="Shao Z."/>
        </authorList>
    </citation>
    <scope>NUCLEOTIDE SEQUENCE</scope>
    <source>
        <strain evidence="2">MCCC M21534</strain>
    </source>
</reference>
<proteinExistence type="predicted"/>
<dbReference type="Proteomes" id="UP001139521">
    <property type="component" value="Unassembled WGS sequence"/>
</dbReference>
<comment type="caution">
    <text evidence="2">The sequence shown here is derived from an EMBL/GenBank/DDBJ whole genome shotgun (WGS) entry which is preliminary data.</text>
</comment>
<gene>
    <name evidence="2" type="ORF">L1967_12685</name>
</gene>
<sequence length="66" mass="7156">MNKRINLIKKNAKILIVLGVLLIAIANILKHAEKISDVSNGLMSGVAIGFLVVSVITLAKKRQSFK</sequence>
<feature type="transmembrane region" description="Helical" evidence="1">
    <location>
        <begin position="12"/>
        <end position="29"/>
    </location>
</feature>
<keyword evidence="1" id="KW-0472">Membrane</keyword>
<dbReference type="RefSeq" id="WP_249601929.1">
    <property type="nucleotide sequence ID" value="NZ_JAKHSK010000017.1"/>
</dbReference>
<feature type="transmembrane region" description="Helical" evidence="1">
    <location>
        <begin position="41"/>
        <end position="59"/>
    </location>
</feature>